<proteinExistence type="predicted"/>
<dbReference type="EMBL" id="LN725615">
    <property type="protein sequence ID" value="CEP10975.1"/>
    <property type="molecule type" value="Genomic_DNA"/>
</dbReference>
<gene>
    <name evidence="1" type="primary">PARPA_04774.1 scaffold 15639</name>
</gene>
<evidence type="ECO:0008006" key="3">
    <source>
        <dbReference type="Google" id="ProtNLM"/>
    </source>
</evidence>
<name>A0A0B7N676_9FUNG</name>
<dbReference type="InterPro" id="IPR032675">
    <property type="entry name" value="LRR_dom_sf"/>
</dbReference>
<keyword evidence="2" id="KW-1185">Reference proteome</keyword>
<dbReference type="Gene3D" id="3.80.10.10">
    <property type="entry name" value="Ribonuclease Inhibitor"/>
    <property type="match status" value="1"/>
</dbReference>
<dbReference type="OrthoDB" id="2205281at2759"/>
<dbReference type="SUPFAM" id="SSF81383">
    <property type="entry name" value="F-box domain"/>
    <property type="match status" value="1"/>
</dbReference>
<dbReference type="Proteomes" id="UP000054107">
    <property type="component" value="Unassembled WGS sequence"/>
</dbReference>
<evidence type="ECO:0000313" key="1">
    <source>
        <dbReference type="EMBL" id="CEP10975.1"/>
    </source>
</evidence>
<organism evidence="1 2">
    <name type="scientific">Parasitella parasitica</name>
    <dbReference type="NCBI Taxonomy" id="35722"/>
    <lineage>
        <taxon>Eukaryota</taxon>
        <taxon>Fungi</taxon>
        <taxon>Fungi incertae sedis</taxon>
        <taxon>Mucoromycota</taxon>
        <taxon>Mucoromycotina</taxon>
        <taxon>Mucoromycetes</taxon>
        <taxon>Mucorales</taxon>
        <taxon>Mucorineae</taxon>
        <taxon>Mucoraceae</taxon>
        <taxon>Parasitella</taxon>
    </lineage>
</organism>
<accession>A0A0B7N676</accession>
<protein>
    <recommendedName>
        <fullName evidence="3">F-box domain-containing protein</fullName>
    </recommendedName>
</protein>
<evidence type="ECO:0000313" key="2">
    <source>
        <dbReference type="Proteomes" id="UP000054107"/>
    </source>
</evidence>
<dbReference type="AlphaFoldDB" id="A0A0B7N676"/>
<reference evidence="1 2" key="1">
    <citation type="submission" date="2014-09" db="EMBL/GenBank/DDBJ databases">
        <authorList>
            <person name="Ellenberger Sabrina"/>
        </authorList>
    </citation>
    <scope>NUCLEOTIDE SEQUENCE [LARGE SCALE GENOMIC DNA]</scope>
    <source>
        <strain evidence="1 2">CBS 412.66</strain>
    </source>
</reference>
<dbReference type="InterPro" id="IPR036047">
    <property type="entry name" value="F-box-like_dom_sf"/>
</dbReference>
<sequence length="350" mass="40435">MTIRKTINQSLPLEILIEILIQLPDNRDIQNYRLSCRLWYLISYLIAKPKIHVRLDSSSRADAFTKYLAQDSSIGPQVDTISVTSNQCNLADLQYILSSCMNLKKLHFGHDVDMSKYFKLFFSNQTKLPDFEEIKMPNLTNNCEQMFGFSLYYRFYKSLVRLELSLDSNIRQLLRKNYGGLPRFISKLKQLKSLQLNYPQEIECIDLELLVSQYISTLTKIVVDGVGELTIKSLTSDSPPQEHDLTEIRVKSKPMDGQNLISAIHALKGSRDKRVLDKVVIYSTFSDKLGDKLELITREFLAYYLPSDHLIDIDITRCNPELLMYQHSTYANKWTITSTENSPYMLSLAN</sequence>
<dbReference type="SUPFAM" id="SSF52047">
    <property type="entry name" value="RNI-like"/>
    <property type="match status" value="1"/>
</dbReference>